<dbReference type="InterPro" id="IPR006015">
    <property type="entry name" value="Universal_stress_UspA"/>
</dbReference>
<proteinExistence type="inferred from homology"/>
<dbReference type="PRINTS" id="PR01438">
    <property type="entry name" value="UNVRSLSTRESS"/>
</dbReference>
<keyword evidence="4" id="KW-1185">Reference proteome</keyword>
<evidence type="ECO:0000259" key="2">
    <source>
        <dbReference type="Pfam" id="PF00582"/>
    </source>
</evidence>
<dbReference type="PANTHER" id="PTHR43010">
    <property type="entry name" value="UNIVERSAL STRESS PROTEIN SLR1230"/>
    <property type="match status" value="1"/>
</dbReference>
<evidence type="ECO:0000313" key="4">
    <source>
        <dbReference type="Proteomes" id="UP000183945"/>
    </source>
</evidence>
<dbReference type="Gene3D" id="3.40.50.620">
    <property type="entry name" value="HUPs"/>
    <property type="match status" value="1"/>
</dbReference>
<dbReference type="CDD" id="cd23659">
    <property type="entry name" value="USP_At3g01520-like"/>
    <property type="match status" value="1"/>
</dbReference>
<dbReference type="STRING" id="1073325.SAMN05444483_10143"/>
<sequence length="152" mass="16201">MKILLAIDGSDFSKVAIDELNKLTLSSNCEIHIINVYEAPKSTGLGLHSMGGRTGNYLEEIRSSAQKLGNKIVSEASEKIQRKSKTLSITTSVVGGLAKSAINEKAEDWGADLIVVGSQGHGALSRLILGSVSQYLSTNAKCSVLIARDRNK</sequence>
<dbReference type="RefSeq" id="WP_072875589.1">
    <property type="nucleotide sequence ID" value="NZ_FQVT01000001.1"/>
</dbReference>
<dbReference type="InterPro" id="IPR051688">
    <property type="entry name" value="USP_A"/>
</dbReference>
<protein>
    <submittedName>
        <fullName evidence="3">Nucleotide-binding universal stress protein, UspA family</fullName>
    </submittedName>
</protein>
<comment type="similarity">
    <text evidence="1">Belongs to the universal stress protein A family.</text>
</comment>
<dbReference type="Proteomes" id="UP000183945">
    <property type="component" value="Unassembled WGS sequence"/>
</dbReference>
<organism evidence="3 4">
    <name type="scientific">Salegentibacter echinorum</name>
    <dbReference type="NCBI Taxonomy" id="1073325"/>
    <lineage>
        <taxon>Bacteria</taxon>
        <taxon>Pseudomonadati</taxon>
        <taxon>Bacteroidota</taxon>
        <taxon>Flavobacteriia</taxon>
        <taxon>Flavobacteriales</taxon>
        <taxon>Flavobacteriaceae</taxon>
        <taxon>Salegentibacter</taxon>
    </lineage>
</organism>
<gene>
    <name evidence="3" type="ORF">SAMN05444483_10143</name>
</gene>
<dbReference type="Pfam" id="PF00582">
    <property type="entry name" value="Usp"/>
    <property type="match status" value="1"/>
</dbReference>
<dbReference type="OrthoDB" id="9788959at2"/>
<evidence type="ECO:0000256" key="1">
    <source>
        <dbReference type="ARBA" id="ARBA00008791"/>
    </source>
</evidence>
<dbReference type="InterPro" id="IPR006016">
    <property type="entry name" value="UspA"/>
</dbReference>
<feature type="domain" description="UspA" evidence="2">
    <location>
        <begin position="2"/>
        <end position="148"/>
    </location>
</feature>
<dbReference type="SUPFAM" id="SSF52402">
    <property type="entry name" value="Adenine nucleotide alpha hydrolases-like"/>
    <property type="match status" value="1"/>
</dbReference>
<reference evidence="4" key="1">
    <citation type="submission" date="2016-11" db="EMBL/GenBank/DDBJ databases">
        <authorList>
            <person name="Varghese N."/>
            <person name="Submissions S."/>
        </authorList>
    </citation>
    <scope>NUCLEOTIDE SEQUENCE [LARGE SCALE GENOMIC DNA]</scope>
    <source>
        <strain evidence="4">DSM 24579</strain>
    </source>
</reference>
<dbReference type="AlphaFoldDB" id="A0A1M5BIF4"/>
<name>A0A1M5BIF4_SALEC</name>
<accession>A0A1M5BIF4</accession>
<dbReference type="InterPro" id="IPR014729">
    <property type="entry name" value="Rossmann-like_a/b/a_fold"/>
</dbReference>
<evidence type="ECO:0000313" key="3">
    <source>
        <dbReference type="EMBL" id="SHF42130.1"/>
    </source>
</evidence>
<dbReference type="PANTHER" id="PTHR43010:SF1">
    <property type="entry name" value="USPA DOMAIN-CONTAINING PROTEIN"/>
    <property type="match status" value="1"/>
</dbReference>
<dbReference type="EMBL" id="FQVT01000001">
    <property type="protein sequence ID" value="SHF42130.1"/>
    <property type="molecule type" value="Genomic_DNA"/>
</dbReference>